<organism evidence="1 2">
    <name type="scientific">Streptomyces avermitilis</name>
    <dbReference type="NCBI Taxonomy" id="33903"/>
    <lineage>
        <taxon>Bacteria</taxon>
        <taxon>Bacillati</taxon>
        <taxon>Actinomycetota</taxon>
        <taxon>Actinomycetes</taxon>
        <taxon>Kitasatosporales</taxon>
        <taxon>Streptomycetaceae</taxon>
        <taxon>Streptomyces</taxon>
    </lineage>
</organism>
<accession>A0A4D4MRB7</accession>
<gene>
    <name evidence="1" type="ORF">SAV31267_037910</name>
</gene>
<reference evidence="1 2" key="1">
    <citation type="submission" date="2019-04" db="EMBL/GenBank/DDBJ databases">
        <title>Draft genome sequences of Streptomyces avermitilis ATCC 31267.</title>
        <authorList>
            <person name="Komaki H."/>
            <person name="Tamura T."/>
            <person name="Hosoyama A."/>
        </authorList>
    </citation>
    <scope>NUCLEOTIDE SEQUENCE [LARGE SCALE GENOMIC DNA]</scope>
    <source>
        <strain evidence="1 2">ATCC 31267</strain>
    </source>
</reference>
<comment type="caution">
    <text evidence="1">The sequence shown here is derived from an EMBL/GenBank/DDBJ whole genome shotgun (WGS) entry which is preliminary data.</text>
</comment>
<protein>
    <submittedName>
        <fullName evidence="1">Uncharacterized protein</fullName>
    </submittedName>
</protein>
<name>A0A4D4MRB7_STRAX</name>
<proteinExistence type="predicted"/>
<sequence length="82" mass="8909">MLAIRPHGVRLDPDVRSDLLVRPKATVGHQWHLPARAAASAGTAVGEPDAALAITKPVPRERQRVRRGKRLLTECDPGPAYT</sequence>
<evidence type="ECO:0000313" key="2">
    <source>
        <dbReference type="Proteomes" id="UP000299211"/>
    </source>
</evidence>
<dbReference type="AlphaFoldDB" id="A0A4D4MRB7"/>
<dbReference type="Proteomes" id="UP000299211">
    <property type="component" value="Unassembled WGS sequence"/>
</dbReference>
<evidence type="ECO:0000313" key="1">
    <source>
        <dbReference type="EMBL" id="GDY74306.1"/>
    </source>
</evidence>
<dbReference type="EMBL" id="BJHY01000001">
    <property type="protein sequence ID" value="GDY74306.1"/>
    <property type="molecule type" value="Genomic_DNA"/>
</dbReference>